<dbReference type="SUPFAM" id="SSF64288">
    <property type="entry name" value="Chorismate lyase-like"/>
    <property type="match status" value="1"/>
</dbReference>
<dbReference type="InterPro" id="IPR036388">
    <property type="entry name" value="WH-like_DNA-bd_sf"/>
</dbReference>
<evidence type="ECO:0000256" key="2">
    <source>
        <dbReference type="ARBA" id="ARBA00023125"/>
    </source>
</evidence>
<dbReference type="PANTHER" id="PTHR44846">
    <property type="entry name" value="MANNOSYL-D-GLYCERATE TRANSPORT/METABOLISM SYSTEM REPRESSOR MNGR-RELATED"/>
    <property type="match status" value="1"/>
</dbReference>
<dbReference type="Proteomes" id="UP000245998">
    <property type="component" value="Unassembled WGS sequence"/>
</dbReference>
<dbReference type="PRINTS" id="PR00035">
    <property type="entry name" value="HTHGNTR"/>
</dbReference>
<keyword evidence="2" id="KW-0238">DNA-binding</keyword>
<dbReference type="InterPro" id="IPR000524">
    <property type="entry name" value="Tscrpt_reg_HTH_GntR"/>
</dbReference>
<keyword evidence="1" id="KW-0805">Transcription regulation</keyword>
<dbReference type="SUPFAM" id="SSF46785">
    <property type="entry name" value="Winged helix' DNA-binding domain"/>
    <property type="match status" value="1"/>
</dbReference>
<dbReference type="SMART" id="SM00345">
    <property type="entry name" value="HTH_GNTR"/>
    <property type="match status" value="1"/>
</dbReference>
<dbReference type="InterPro" id="IPR036390">
    <property type="entry name" value="WH_DNA-bd_sf"/>
</dbReference>
<name>A0A2U1JYS1_9BACI</name>
<dbReference type="Pfam" id="PF00392">
    <property type="entry name" value="GntR"/>
    <property type="match status" value="1"/>
</dbReference>
<feature type="domain" description="HTH gntR-type" evidence="4">
    <location>
        <begin position="31"/>
        <end position="99"/>
    </location>
</feature>
<dbReference type="FunFam" id="1.10.10.10:FF:000079">
    <property type="entry name" value="GntR family transcriptional regulator"/>
    <property type="match status" value="1"/>
</dbReference>
<gene>
    <name evidence="5" type="ORF">DCC39_11105</name>
</gene>
<keyword evidence="6" id="KW-1185">Reference proteome</keyword>
<dbReference type="InterPro" id="IPR050679">
    <property type="entry name" value="Bact_HTH_transcr_reg"/>
</dbReference>
<evidence type="ECO:0000259" key="4">
    <source>
        <dbReference type="PROSITE" id="PS50949"/>
    </source>
</evidence>
<dbReference type="PANTHER" id="PTHR44846:SF1">
    <property type="entry name" value="MANNOSYL-D-GLYCERATE TRANSPORT_METABOLISM SYSTEM REPRESSOR MNGR-RELATED"/>
    <property type="match status" value="1"/>
</dbReference>
<dbReference type="EMBL" id="QCZG01000022">
    <property type="protein sequence ID" value="PWA10377.1"/>
    <property type="molecule type" value="Genomic_DNA"/>
</dbReference>
<organism evidence="5 6">
    <name type="scientific">Pueribacillus theae</name>
    <dbReference type="NCBI Taxonomy" id="2171751"/>
    <lineage>
        <taxon>Bacteria</taxon>
        <taxon>Bacillati</taxon>
        <taxon>Bacillota</taxon>
        <taxon>Bacilli</taxon>
        <taxon>Bacillales</taxon>
        <taxon>Bacillaceae</taxon>
        <taxon>Pueribacillus</taxon>
    </lineage>
</organism>
<sequence>MFSNLNLIMKDNGLNICRREMILLLDDKSIIPLYYQLKEILKEKIKEGSWKEDSKVPSERELMDIYDVSRATVRKALSELMIEGLIYTKQGVGTFVSKSKIEQNLIGELSFNQQALKQGLSPSSKVVYSSIDTRLSRRINNIFELTDSENVFKIIRVRLANRYPLILETLYIPYKYAPNILKQDLENIAVFEYLEKDCKLNFTHSTLDIEPVVINEFESKYLEVEIGQLALSLERVIYSDAHAVAIQQRIMRGDKGKFSLTLGENSDSKSKYLVGLEFAEQSD</sequence>
<reference evidence="5 6" key="1">
    <citation type="submission" date="2018-04" db="EMBL/GenBank/DDBJ databases">
        <title>Camelliibacillus theae gen. nov., sp. nov., isolated from Pu'er tea.</title>
        <authorList>
            <person name="Niu L."/>
        </authorList>
    </citation>
    <scope>NUCLEOTIDE SEQUENCE [LARGE SCALE GENOMIC DNA]</scope>
    <source>
        <strain evidence="5 6">T8</strain>
    </source>
</reference>
<evidence type="ECO:0000313" key="5">
    <source>
        <dbReference type="EMBL" id="PWA10377.1"/>
    </source>
</evidence>
<dbReference type="GO" id="GO:0003677">
    <property type="term" value="F:DNA binding"/>
    <property type="evidence" value="ECO:0007669"/>
    <property type="project" value="UniProtKB-KW"/>
</dbReference>
<dbReference type="Gene3D" id="1.10.10.10">
    <property type="entry name" value="Winged helix-like DNA-binding domain superfamily/Winged helix DNA-binding domain"/>
    <property type="match status" value="1"/>
</dbReference>
<proteinExistence type="predicted"/>
<dbReference type="SMART" id="SM00866">
    <property type="entry name" value="UTRA"/>
    <property type="match status" value="1"/>
</dbReference>
<dbReference type="GO" id="GO:0045892">
    <property type="term" value="P:negative regulation of DNA-templated transcription"/>
    <property type="evidence" value="ECO:0007669"/>
    <property type="project" value="TreeGrafter"/>
</dbReference>
<dbReference type="PROSITE" id="PS50949">
    <property type="entry name" value="HTH_GNTR"/>
    <property type="match status" value="1"/>
</dbReference>
<dbReference type="InterPro" id="IPR028978">
    <property type="entry name" value="Chorismate_lyase_/UTRA_dom_sf"/>
</dbReference>
<dbReference type="Gene3D" id="3.40.1410.10">
    <property type="entry name" value="Chorismate lyase-like"/>
    <property type="match status" value="1"/>
</dbReference>
<dbReference type="GO" id="GO:0003700">
    <property type="term" value="F:DNA-binding transcription factor activity"/>
    <property type="evidence" value="ECO:0007669"/>
    <property type="project" value="InterPro"/>
</dbReference>
<evidence type="ECO:0000256" key="3">
    <source>
        <dbReference type="ARBA" id="ARBA00023163"/>
    </source>
</evidence>
<dbReference type="AlphaFoldDB" id="A0A2U1JYS1"/>
<dbReference type="CDD" id="cd07377">
    <property type="entry name" value="WHTH_GntR"/>
    <property type="match status" value="1"/>
</dbReference>
<protein>
    <recommendedName>
        <fullName evidence="4">HTH gntR-type domain-containing protein</fullName>
    </recommendedName>
</protein>
<dbReference type="OrthoDB" id="457376at2"/>
<evidence type="ECO:0000313" key="6">
    <source>
        <dbReference type="Proteomes" id="UP000245998"/>
    </source>
</evidence>
<accession>A0A2U1JYS1</accession>
<keyword evidence="3" id="KW-0804">Transcription</keyword>
<dbReference type="InterPro" id="IPR011663">
    <property type="entry name" value="UTRA"/>
</dbReference>
<evidence type="ECO:0000256" key="1">
    <source>
        <dbReference type="ARBA" id="ARBA00023015"/>
    </source>
</evidence>
<dbReference type="Pfam" id="PF07702">
    <property type="entry name" value="UTRA"/>
    <property type="match status" value="1"/>
</dbReference>
<comment type="caution">
    <text evidence="5">The sequence shown here is derived from an EMBL/GenBank/DDBJ whole genome shotgun (WGS) entry which is preliminary data.</text>
</comment>